<dbReference type="Proteomes" id="UP000183649">
    <property type="component" value="Unassembled WGS sequence"/>
</dbReference>
<dbReference type="InterPro" id="IPR012348">
    <property type="entry name" value="RNR-like"/>
</dbReference>
<dbReference type="InterPro" id="IPR009078">
    <property type="entry name" value="Ferritin-like_SF"/>
</dbReference>
<evidence type="ECO:0008006" key="3">
    <source>
        <dbReference type="Google" id="ProtNLM"/>
    </source>
</evidence>
<keyword evidence="2" id="KW-1185">Reference proteome</keyword>
<proteinExistence type="predicted"/>
<dbReference type="CDD" id="cd00657">
    <property type="entry name" value="Ferritin_like"/>
    <property type="match status" value="1"/>
</dbReference>
<dbReference type="GO" id="GO:0016491">
    <property type="term" value="F:oxidoreductase activity"/>
    <property type="evidence" value="ECO:0007669"/>
    <property type="project" value="InterPro"/>
</dbReference>
<dbReference type="RefSeq" id="WP_082454162.1">
    <property type="nucleotide sequence ID" value="NZ_CYHF01000001.1"/>
</dbReference>
<evidence type="ECO:0000313" key="1">
    <source>
        <dbReference type="EMBL" id="CUA93314.1"/>
    </source>
</evidence>
<organism evidence="1 2">
    <name type="scientific">Thiomonas bhubaneswarensis</name>
    <dbReference type="NCBI Taxonomy" id="339866"/>
    <lineage>
        <taxon>Bacteria</taxon>
        <taxon>Pseudomonadati</taxon>
        <taxon>Pseudomonadota</taxon>
        <taxon>Betaproteobacteria</taxon>
        <taxon>Burkholderiales</taxon>
        <taxon>Thiomonas</taxon>
    </lineage>
</organism>
<accession>A0A0K6HR09</accession>
<dbReference type="AlphaFoldDB" id="A0A0K6HR09"/>
<dbReference type="Gene3D" id="1.10.620.20">
    <property type="entry name" value="Ribonucleotide Reductase, subunit A"/>
    <property type="match status" value="1"/>
</dbReference>
<dbReference type="SUPFAM" id="SSF47240">
    <property type="entry name" value="Ferritin-like"/>
    <property type="match status" value="1"/>
</dbReference>
<name>A0A0K6HR09_9BURK</name>
<dbReference type="STRING" id="339866.GCA_001418255_00182"/>
<evidence type="ECO:0000313" key="2">
    <source>
        <dbReference type="Proteomes" id="UP000183649"/>
    </source>
</evidence>
<gene>
    <name evidence="1" type="ORF">Ga0061069_101184</name>
</gene>
<sequence>MDRFAPPILLPPARPRQATAPSVHWTLDWIDFSRIDIAAVHDHIDLFYLLVSASFIESGSHTYTRNLVEHYDAYPQIADWLEHQWEPEELQHGRALKTYVQTVWPDFDWDTAYAAFFDEYSRLCTVEDLEDDRALELVARCVVETGTATYYRTLRDLSPEPVLTELTEHIRTDEVQHYKHFYRYFKELNADRKLSRARILGALKRRLLELRTSDSDIALRHVWAFRQAMPGVDHEPFEQVCQRLYQYVGARLPMDQAVKMLLKPLGLPHRMEHWIERPLTHIARRAITA</sequence>
<dbReference type="EMBL" id="CYHF01000001">
    <property type="protein sequence ID" value="CUA93314.1"/>
    <property type="molecule type" value="Genomic_DNA"/>
</dbReference>
<protein>
    <recommendedName>
        <fullName evidence="3">Fatty acid desaturase</fullName>
    </recommendedName>
</protein>
<reference evidence="2" key="1">
    <citation type="submission" date="2015-08" db="EMBL/GenBank/DDBJ databases">
        <authorList>
            <person name="Varghese N."/>
        </authorList>
    </citation>
    <scope>NUCLEOTIDE SEQUENCE [LARGE SCALE GENOMIC DNA]</scope>
    <source>
        <strain evidence="2">DSM 18181</strain>
    </source>
</reference>